<protein>
    <submittedName>
        <fullName evidence="10">Synaptic vesicle protein 2</fullName>
    </submittedName>
</protein>
<dbReference type="GO" id="GO:0022857">
    <property type="term" value="F:transmembrane transporter activity"/>
    <property type="evidence" value="ECO:0007669"/>
    <property type="project" value="InterPro"/>
</dbReference>
<feature type="transmembrane region" description="Helical" evidence="8">
    <location>
        <begin position="220"/>
        <end position="244"/>
    </location>
</feature>
<keyword evidence="11" id="KW-1185">Reference proteome</keyword>
<evidence type="ECO:0000256" key="8">
    <source>
        <dbReference type="SAM" id="Phobius"/>
    </source>
</evidence>
<dbReference type="STRING" id="278856.A0A212EK64"/>
<evidence type="ECO:0000256" key="1">
    <source>
        <dbReference type="ARBA" id="ARBA00004141"/>
    </source>
</evidence>
<dbReference type="SUPFAM" id="SSF141571">
    <property type="entry name" value="Pentapeptide repeat-like"/>
    <property type="match status" value="1"/>
</dbReference>
<feature type="region of interest" description="Disordered" evidence="7">
    <location>
        <begin position="1"/>
        <end position="20"/>
    </location>
</feature>
<accession>A0A212EK64</accession>
<feature type="transmembrane region" description="Helical" evidence="8">
    <location>
        <begin position="264"/>
        <end position="282"/>
    </location>
</feature>
<dbReference type="InterPro" id="IPR020846">
    <property type="entry name" value="MFS_dom"/>
</dbReference>
<dbReference type="KEGG" id="dpl:KGM_200007"/>
<gene>
    <name evidence="10" type="ORF">KGM_200007</name>
</gene>
<dbReference type="InParanoid" id="A0A212EK64"/>
<feature type="transmembrane region" description="Helical" evidence="8">
    <location>
        <begin position="97"/>
        <end position="119"/>
    </location>
</feature>
<keyword evidence="5 8" id="KW-1133">Transmembrane helix</keyword>
<dbReference type="EMBL" id="AGBW02014329">
    <property type="protein sequence ID" value="OWR41855.1"/>
    <property type="molecule type" value="Genomic_DNA"/>
</dbReference>
<dbReference type="GO" id="GO:0016020">
    <property type="term" value="C:membrane"/>
    <property type="evidence" value="ECO:0007669"/>
    <property type="project" value="UniProtKB-SubCell"/>
</dbReference>
<comment type="caution">
    <text evidence="10">The sequence shown here is derived from an EMBL/GenBank/DDBJ whole genome shotgun (WGS) entry which is preliminary data.</text>
</comment>
<dbReference type="PANTHER" id="PTHR23511">
    <property type="entry name" value="SYNAPTIC VESICLE GLYCOPROTEIN 2"/>
    <property type="match status" value="1"/>
</dbReference>
<feature type="transmembrane region" description="Helical" evidence="8">
    <location>
        <begin position="135"/>
        <end position="154"/>
    </location>
</feature>
<feature type="domain" description="Major facilitator superfamily (MFS) profile" evidence="9">
    <location>
        <begin position="97"/>
        <end position="675"/>
    </location>
</feature>
<evidence type="ECO:0000256" key="4">
    <source>
        <dbReference type="ARBA" id="ARBA00022692"/>
    </source>
</evidence>
<dbReference type="InterPro" id="IPR005828">
    <property type="entry name" value="MFS_sugar_transport-like"/>
</dbReference>
<keyword evidence="3" id="KW-0813">Transport</keyword>
<proteinExistence type="inferred from homology"/>
<comment type="similarity">
    <text evidence="2">Belongs to the major facilitator superfamily.</text>
</comment>
<evidence type="ECO:0000256" key="2">
    <source>
        <dbReference type="ARBA" id="ARBA00008335"/>
    </source>
</evidence>
<dbReference type="Pfam" id="PF00083">
    <property type="entry name" value="Sugar_tr"/>
    <property type="match status" value="1"/>
</dbReference>
<feature type="transmembrane region" description="Helical" evidence="8">
    <location>
        <begin position="571"/>
        <end position="590"/>
    </location>
</feature>
<dbReference type="AlphaFoldDB" id="A0A212EK64"/>
<dbReference type="eggNOG" id="KOG0255">
    <property type="taxonomic scope" value="Eukaryota"/>
</dbReference>
<name>A0A212EK64_DANPL</name>
<keyword evidence="6 8" id="KW-0472">Membrane</keyword>
<evidence type="ECO:0000259" key="9">
    <source>
        <dbReference type="PROSITE" id="PS50850"/>
    </source>
</evidence>
<dbReference type="PANTHER" id="PTHR23511:SF34">
    <property type="entry name" value="SYNAPTIC VESICLE GLYCOPROTEIN 2"/>
    <property type="match status" value="1"/>
</dbReference>
<dbReference type="Gene3D" id="1.20.1250.20">
    <property type="entry name" value="MFS general substrate transporter like domains"/>
    <property type="match status" value="1"/>
</dbReference>
<comment type="subcellular location">
    <subcellularLocation>
        <location evidence="1">Membrane</location>
        <topology evidence="1">Multi-pass membrane protein</topology>
    </subcellularLocation>
</comment>
<dbReference type="SUPFAM" id="SSF103473">
    <property type="entry name" value="MFS general substrate transporter"/>
    <property type="match status" value="2"/>
</dbReference>
<dbReference type="Gene3D" id="2.160.20.80">
    <property type="entry name" value="E3 ubiquitin-protein ligase SopA"/>
    <property type="match status" value="1"/>
</dbReference>
<evidence type="ECO:0000256" key="7">
    <source>
        <dbReference type="SAM" id="MobiDB-lite"/>
    </source>
</evidence>
<feature type="transmembrane region" description="Helical" evidence="8">
    <location>
        <begin position="596"/>
        <end position="616"/>
    </location>
</feature>
<sequence>MEEQACLVRARSDSENSSKLGSFGSISRTMTYTDTRLVSGTEGAGEPASTNMTHMPPENTEGNESGELLDYNDSSVLEQFHEDAIRQAGCGLSQARVYLAVCLAIAGASLELASIAFVLPSAEIELCILPHEKNWLVLISIVGWSLGGVGWGALAERGGRRRALHAALAVNAVFAAIAAFMPTYGTFMMARFCSALGSGGIIPTGFTYCGELCPRQSRTLLLALLPASMGGGILLSAGLAKLVLPYNGHDALIENKEHFSAWHRYLLVCTIPILASLVSLIWTPESPRYLLDVGRDVDAMMVYQNIQSGNRKRASDADYRLSELALPSKRRPPALHHVRHGLKMFWQAFFQLFSSTYRNTTISLTGMLLFTVGIQFYLSAYVPSTVTKLENEAYELSKQSYENVSYEGVHYNETLENVSYEDVSFTNCTFRDMIMSHVSFVNCTFVNTALSNIKTSFVIFDNALFVNSTIIDTDMETGRELVSCTFNTTTVRGMTGSCPRHAELRWTQLPRLRERTLGAHAVLAAAPPLAARAAHGYPAHDHFVTFISPHCTPCDLPCTTRSTILTDPPPPVSAITCSVLLLLSPALFVSPHETTLYIIEALYGLLSTIIFFSVGVKILETYPSNLRCTAHGLILSVSYIAGAGMRGAPDLGPAFSSLLCAVFAVCATVFAIRLK</sequence>
<evidence type="ECO:0000313" key="11">
    <source>
        <dbReference type="Proteomes" id="UP000007151"/>
    </source>
</evidence>
<feature type="transmembrane region" description="Helical" evidence="8">
    <location>
        <begin position="654"/>
        <end position="674"/>
    </location>
</feature>
<reference evidence="10 11" key="1">
    <citation type="journal article" date="2011" name="Cell">
        <title>The monarch butterfly genome yields insights into long-distance migration.</title>
        <authorList>
            <person name="Zhan S."/>
            <person name="Merlin C."/>
            <person name="Boore J.L."/>
            <person name="Reppert S.M."/>
        </authorList>
    </citation>
    <scope>NUCLEOTIDE SEQUENCE [LARGE SCALE GENOMIC DNA]</scope>
    <source>
        <strain evidence="10">F-2</strain>
    </source>
</reference>
<keyword evidence="4 8" id="KW-0812">Transmembrane</keyword>
<evidence type="ECO:0000256" key="3">
    <source>
        <dbReference type="ARBA" id="ARBA00022448"/>
    </source>
</evidence>
<dbReference type="Pfam" id="PF23894">
    <property type="entry name" value="LD_SV2"/>
    <property type="match status" value="1"/>
</dbReference>
<dbReference type="Proteomes" id="UP000007151">
    <property type="component" value="Unassembled WGS sequence"/>
</dbReference>
<dbReference type="InterPro" id="IPR055415">
    <property type="entry name" value="LD_SV2"/>
</dbReference>
<feature type="transmembrane region" description="Helical" evidence="8">
    <location>
        <begin position="163"/>
        <end position="181"/>
    </location>
</feature>
<feature type="region of interest" description="Disordered" evidence="7">
    <location>
        <begin position="37"/>
        <end position="64"/>
    </location>
</feature>
<organism evidence="10 11">
    <name type="scientific">Danaus plexippus plexippus</name>
    <dbReference type="NCBI Taxonomy" id="278856"/>
    <lineage>
        <taxon>Eukaryota</taxon>
        <taxon>Metazoa</taxon>
        <taxon>Ecdysozoa</taxon>
        <taxon>Arthropoda</taxon>
        <taxon>Hexapoda</taxon>
        <taxon>Insecta</taxon>
        <taxon>Pterygota</taxon>
        <taxon>Neoptera</taxon>
        <taxon>Endopterygota</taxon>
        <taxon>Lepidoptera</taxon>
        <taxon>Glossata</taxon>
        <taxon>Ditrysia</taxon>
        <taxon>Papilionoidea</taxon>
        <taxon>Nymphalidae</taxon>
        <taxon>Danainae</taxon>
        <taxon>Danaini</taxon>
        <taxon>Danaina</taxon>
        <taxon>Danaus</taxon>
        <taxon>Danaus</taxon>
    </lineage>
</organism>
<evidence type="ECO:0000256" key="6">
    <source>
        <dbReference type="ARBA" id="ARBA00023136"/>
    </source>
</evidence>
<evidence type="ECO:0000256" key="5">
    <source>
        <dbReference type="ARBA" id="ARBA00022989"/>
    </source>
</evidence>
<dbReference type="PROSITE" id="PS50850">
    <property type="entry name" value="MFS"/>
    <property type="match status" value="1"/>
</dbReference>
<dbReference type="InterPro" id="IPR036259">
    <property type="entry name" value="MFS_trans_sf"/>
</dbReference>
<feature type="transmembrane region" description="Helical" evidence="8">
    <location>
        <begin position="628"/>
        <end position="648"/>
    </location>
</feature>
<evidence type="ECO:0000313" key="10">
    <source>
        <dbReference type="EMBL" id="OWR41855.1"/>
    </source>
</evidence>